<dbReference type="EMBL" id="RCZG01000004">
    <property type="protein sequence ID" value="TPG34725.1"/>
    <property type="molecule type" value="Genomic_DNA"/>
</dbReference>
<protein>
    <submittedName>
        <fullName evidence="2">FAD-binding molybdopterin dehydrogenase</fullName>
    </submittedName>
</protein>
<organism evidence="2 3">
    <name type="scientific">Mycolicibacterium hodleri</name>
    <dbReference type="NCBI Taxonomy" id="49897"/>
    <lineage>
        <taxon>Bacteria</taxon>
        <taxon>Bacillati</taxon>
        <taxon>Actinomycetota</taxon>
        <taxon>Actinomycetes</taxon>
        <taxon>Mycobacteriales</taxon>
        <taxon>Mycobacteriaceae</taxon>
        <taxon>Mycolicibacterium</taxon>
    </lineage>
</organism>
<dbReference type="GO" id="GO:0016491">
    <property type="term" value="F:oxidoreductase activity"/>
    <property type="evidence" value="ECO:0007669"/>
    <property type="project" value="InterPro"/>
</dbReference>
<evidence type="ECO:0000313" key="3">
    <source>
        <dbReference type="Proteomes" id="UP000320095"/>
    </source>
</evidence>
<dbReference type="InterPro" id="IPR051312">
    <property type="entry name" value="Diverse_Substr_Oxidored"/>
</dbReference>
<dbReference type="SUPFAM" id="SSF56176">
    <property type="entry name" value="FAD-binding/transporter-associated domain-like"/>
    <property type="match status" value="1"/>
</dbReference>
<keyword evidence="3" id="KW-1185">Reference proteome</keyword>
<dbReference type="InterPro" id="IPR016169">
    <property type="entry name" value="FAD-bd_PCMH_sub2"/>
</dbReference>
<dbReference type="RefSeq" id="WP_140691485.1">
    <property type="nucleotide sequence ID" value="NZ_RCZG01000004.1"/>
</dbReference>
<dbReference type="PROSITE" id="PS51387">
    <property type="entry name" value="FAD_PCMH"/>
    <property type="match status" value="1"/>
</dbReference>
<dbReference type="GO" id="GO:0071949">
    <property type="term" value="F:FAD binding"/>
    <property type="evidence" value="ECO:0007669"/>
    <property type="project" value="InterPro"/>
</dbReference>
<dbReference type="PANTHER" id="PTHR42659">
    <property type="entry name" value="XANTHINE DEHYDROGENASE SUBUNIT C-RELATED"/>
    <property type="match status" value="1"/>
</dbReference>
<dbReference type="InterPro" id="IPR016166">
    <property type="entry name" value="FAD-bd_PCMH"/>
</dbReference>
<feature type="domain" description="FAD-binding PCMH-type" evidence="1">
    <location>
        <begin position="1"/>
        <end position="179"/>
    </location>
</feature>
<evidence type="ECO:0000259" key="1">
    <source>
        <dbReference type="PROSITE" id="PS51387"/>
    </source>
</evidence>
<dbReference type="InterPro" id="IPR002346">
    <property type="entry name" value="Mopterin_DH_FAD-bd"/>
</dbReference>
<dbReference type="PANTHER" id="PTHR42659:SF9">
    <property type="entry name" value="XANTHINE DEHYDROGENASE FAD-BINDING SUBUNIT XDHB-RELATED"/>
    <property type="match status" value="1"/>
</dbReference>
<gene>
    <name evidence="2" type="ORF">EAH80_13625</name>
</gene>
<reference evidence="2 3" key="1">
    <citation type="journal article" date="2019" name="Environ. Microbiol.">
        <title>Species interactions and distinct microbial communities in high Arctic permafrost affected cryosols are associated with the CH4 and CO2 gas fluxes.</title>
        <authorList>
            <person name="Altshuler I."/>
            <person name="Hamel J."/>
            <person name="Turney S."/>
            <person name="Magnuson E."/>
            <person name="Levesque R."/>
            <person name="Greer C."/>
            <person name="Whyte L.G."/>
        </authorList>
    </citation>
    <scope>NUCLEOTIDE SEQUENCE [LARGE SCALE GENOMIC DNA]</scope>
    <source>
        <strain evidence="2 3">S5.20</strain>
    </source>
</reference>
<dbReference type="OrthoDB" id="3574189at2"/>
<accession>A0A502EAI5</accession>
<name>A0A502EAI5_9MYCO</name>
<comment type="caution">
    <text evidence="2">The sequence shown here is derived from an EMBL/GenBank/DDBJ whole genome shotgun (WGS) entry which is preliminary data.</text>
</comment>
<dbReference type="Proteomes" id="UP000320095">
    <property type="component" value="Unassembled WGS sequence"/>
</dbReference>
<sequence length="280" mass="30067">MDLNTVETISTPRQRDELWPLGPSDAVVAGGTWLFSEPQPETRRLVDLTHLGWPPIMVSDDGLELAATCTLERAAELSSRLPTEQPEWLAAPLFRQCCSALLASFKIQHTATVGGNVCLSFPAGSMISLASALSGELLIWRADGDDYRIPITDFITGNSANVLAVDDVLRSVHLPGSALRGRTAFRKLAPSPLGRSGIVVIGRLDMGGTFILSITAATVRPFVFTLPAPDVDAVRQAHAGIPDDAWTDDPHGEPDWRRGVSLVLAEQIVAELLCAVSNRA</sequence>
<evidence type="ECO:0000313" key="2">
    <source>
        <dbReference type="EMBL" id="TPG34725.1"/>
    </source>
</evidence>
<proteinExistence type="predicted"/>
<dbReference type="AlphaFoldDB" id="A0A502EAI5"/>
<dbReference type="InterPro" id="IPR036318">
    <property type="entry name" value="FAD-bd_PCMH-like_sf"/>
</dbReference>
<dbReference type="Pfam" id="PF00941">
    <property type="entry name" value="FAD_binding_5"/>
    <property type="match status" value="1"/>
</dbReference>
<dbReference type="Gene3D" id="3.30.465.10">
    <property type="match status" value="1"/>
</dbReference>